<dbReference type="EMBL" id="CP022375">
    <property type="protein sequence ID" value="AXH30547.1"/>
    <property type="molecule type" value="Genomic_DNA"/>
</dbReference>
<dbReference type="AlphaFoldDB" id="A0A345JTA1"/>
<keyword evidence="4 6" id="KW-1133">Transmembrane helix</keyword>
<gene>
    <name evidence="7" type="ORF">CGC43_08160</name>
</gene>
<sequence>MLANIRIDTKKFILLQLVLTLFGYTIILILYGHIYANSFLIGSLTMFLANFVFFFRLLINKQFSPWVEIAIFYLSELLKLSIVALLTILLAIYVKPKLFSYIFGLVLLQLAVCFVPILFKKIR</sequence>
<dbReference type="OrthoDB" id="5604534at2"/>
<accession>A0A345JTA1</accession>
<keyword evidence="2" id="KW-1003">Cell membrane</keyword>
<keyword evidence="5 6" id="KW-0472">Membrane</keyword>
<keyword evidence="3 6" id="KW-0812">Transmembrane</keyword>
<evidence type="ECO:0000256" key="6">
    <source>
        <dbReference type="SAM" id="Phobius"/>
    </source>
</evidence>
<feature type="transmembrane region" description="Helical" evidence="6">
    <location>
        <begin position="12"/>
        <end position="34"/>
    </location>
</feature>
<feature type="transmembrane region" description="Helical" evidence="6">
    <location>
        <begin position="98"/>
        <end position="119"/>
    </location>
</feature>
<protein>
    <recommendedName>
        <fullName evidence="9">F0F1 ATP synthase subunit I</fullName>
    </recommendedName>
</protein>
<dbReference type="GO" id="GO:0005886">
    <property type="term" value="C:plasma membrane"/>
    <property type="evidence" value="ECO:0007669"/>
    <property type="project" value="UniProtKB-SubCell"/>
</dbReference>
<reference evidence="7 8" key="1">
    <citation type="submission" date="2017-07" db="EMBL/GenBank/DDBJ databases">
        <title>Complete genome sequences and comparative analysis of the novel pathogen Francisella opportunistica.</title>
        <authorList>
            <person name="Dietrich E.A."/>
            <person name="Kingry L.C."/>
            <person name="Petersen J.M."/>
        </authorList>
    </citation>
    <scope>NUCLEOTIDE SEQUENCE [LARGE SCALE GENOMIC DNA]</scope>
    <source>
        <strain evidence="7 8">14-2155</strain>
    </source>
</reference>
<dbReference type="RefSeq" id="WP_071629810.1">
    <property type="nucleotide sequence ID" value="NZ_CP022375.1"/>
</dbReference>
<evidence type="ECO:0000256" key="3">
    <source>
        <dbReference type="ARBA" id="ARBA00022692"/>
    </source>
</evidence>
<comment type="subcellular location">
    <subcellularLocation>
        <location evidence="1">Cell membrane</location>
        <topology evidence="1">Multi-pass membrane protein</topology>
    </subcellularLocation>
</comment>
<feature type="transmembrane region" description="Helical" evidence="6">
    <location>
        <begin position="40"/>
        <end position="59"/>
    </location>
</feature>
<dbReference type="InterPro" id="IPR005598">
    <property type="entry name" value="ATP_synth_I"/>
</dbReference>
<evidence type="ECO:0008006" key="9">
    <source>
        <dbReference type="Google" id="ProtNLM"/>
    </source>
</evidence>
<evidence type="ECO:0000313" key="7">
    <source>
        <dbReference type="EMBL" id="AXH30547.1"/>
    </source>
</evidence>
<evidence type="ECO:0000256" key="2">
    <source>
        <dbReference type="ARBA" id="ARBA00022475"/>
    </source>
</evidence>
<dbReference type="Pfam" id="PF03899">
    <property type="entry name" value="ATP-synt_I"/>
    <property type="match status" value="1"/>
</dbReference>
<dbReference type="Proteomes" id="UP000253862">
    <property type="component" value="Chromosome"/>
</dbReference>
<evidence type="ECO:0000313" key="8">
    <source>
        <dbReference type="Proteomes" id="UP000253862"/>
    </source>
</evidence>
<keyword evidence="8" id="KW-1185">Reference proteome</keyword>
<name>A0A345JTA1_9GAMM</name>
<feature type="transmembrane region" description="Helical" evidence="6">
    <location>
        <begin position="71"/>
        <end position="92"/>
    </location>
</feature>
<evidence type="ECO:0000256" key="1">
    <source>
        <dbReference type="ARBA" id="ARBA00004651"/>
    </source>
</evidence>
<proteinExistence type="predicted"/>
<dbReference type="KEGG" id="foo:CGC45_08195"/>
<evidence type="ECO:0000256" key="5">
    <source>
        <dbReference type="ARBA" id="ARBA00023136"/>
    </source>
</evidence>
<organism evidence="7 8">
    <name type="scientific">Francisella opportunistica</name>
    <dbReference type="NCBI Taxonomy" id="2016517"/>
    <lineage>
        <taxon>Bacteria</taxon>
        <taxon>Pseudomonadati</taxon>
        <taxon>Pseudomonadota</taxon>
        <taxon>Gammaproteobacteria</taxon>
        <taxon>Thiotrichales</taxon>
        <taxon>Francisellaceae</taxon>
        <taxon>Francisella</taxon>
    </lineage>
</organism>
<evidence type="ECO:0000256" key="4">
    <source>
        <dbReference type="ARBA" id="ARBA00022989"/>
    </source>
</evidence>